<comment type="caution">
    <text evidence="3">The sequence shown here is derived from an EMBL/GenBank/DDBJ whole genome shotgun (WGS) entry which is preliminary data.</text>
</comment>
<dbReference type="InterPro" id="IPR016195">
    <property type="entry name" value="Pol/histidinol_Pase-like"/>
</dbReference>
<dbReference type="SMART" id="SM00481">
    <property type="entry name" value="POLIIIAc"/>
    <property type="match status" value="1"/>
</dbReference>
<keyword evidence="3" id="KW-0269">Exonuclease</keyword>
<organism evidence="3 4">
    <name type="scientific">Ginsengibacter hankyongi</name>
    <dbReference type="NCBI Taxonomy" id="2607284"/>
    <lineage>
        <taxon>Bacteria</taxon>
        <taxon>Pseudomonadati</taxon>
        <taxon>Bacteroidota</taxon>
        <taxon>Chitinophagia</taxon>
        <taxon>Chitinophagales</taxon>
        <taxon>Chitinophagaceae</taxon>
        <taxon>Ginsengibacter</taxon>
    </lineage>
</organism>
<dbReference type="GO" id="GO:0042578">
    <property type="term" value="F:phosphoric ester hydrolase activity"/>
    <property type="evidence" value="ECO:0007669"/>
    <property type="project" value="TreeGrafter"/>
</dbReference>
<dbReference type="InterPro" id="IPR047967">
    <property type="entry name" value="PolX_PHP"/>
</dbReference>
<dbReference type="Pfam" id="PF14716">
    <property type="entry name" value="HHH_8"/>
    <property type="match status" value="1"/>
</dbReference>
<reference evidence="3 4" key="1">
    <citation type="submission" date="2019-09" db="EMBL/GenBank/DDBJ databases">
        <title>Draft genome sequence of Ginsengibacter sp. BR5-29.</title>
        <authorList>
            <person name="Im W.-T."/>
        </authorList>
    </citation>
    <scope>NUCLEOTIDE SEQUENCE [LARGE SCALE GENOMIC DNA]</scope>
    <source>
        <strain evidence="3 4">BR5-29</strain>
    </source>
</reference>
<dbReference type="RefSeq" id="WP_150413151.1">
    <property type="nucleotide sequence ID" value="NZ_VYQF01000001.1"/>
</dbReference>
<dbReference type="Gene3D" id="1.10.150.110">
    <property type="entry name" value="DNA polymerase beta, N-terminal domain-like"/>
    <property type="match status" value="1"/>
</dbReference>
<dbReference type="GO" id="GO:0008270">
    <property type="term" value="F:zinc ion binding"/>
    <property type="evidence" value="ECO:0007669"/>
    <property type="project" value="TreeGrafter"/>
</dbReference>
<keyword evidence="3" id="KW-0540">Nuclease</keyword>
<dbReference type="InterPro" id="IPR022311">
    <property type="entry name" value="PolX-like"/>
</dbReference>
<dbReference type="SMART" id="SM00483">
    <property type="entry name" value="POLXc"/>
    <property type="match status" value="1"/>
</dbReference>
<dbReference type="InterPro" id="IPR043519">
    <property type="entry name" value="NT_sf"/>
</dbReference>
<keyword evidence="4" id="KW-1185">Reference proteome</keyword>
<dbReference type="InterPro" id="IPR027421">
    <property type="entry name" value="DNA_pol_lamdba_lyase_dom_sf"/>
</dbReference>
<dbReference type="InterPro" id="IPR050243">
    <property type="entry name" value="PHP_phosphatase"/>
</dbReference>
<dbReference type="SUPFAM" id="SSF47802">
    <property type="entry name" value="DNA polymerase beta, N-terminal domain-like"/>
    <property type="match status" value="1"/>
</dbReference>
<dbReference type="Pfam" id="PF14520">
    <property type="entry name" value="HHH_5"/>
    <property type="match status" value="1"/>
</dbReference>
<dbReference type="CDD" id="cd07436">
    <property type="entry name" value="PHP_PolX"/>
    <property type="match status" value="1"/>
</dbReference>
<dbReference type="InterPro" id="IPR010996">
    <property type="entry name" value="HHH_MUS81"/>
</dbReference>
<proteinExistence type="predicted"/>
<dbReference type="EMBL" id="VYQF01000001">
    <property type="protein sequence ID" value="KAA9041062.1"/>
    <property type="molecule type" value="Genomic_DNA"/>
</dbReference>
<dbReference type="GO" id="GO:0005829">
    <property type="term" value="C:cytosol"/>
    <property type="evidence" value="ECO:0007669"/>
    <property type="project" value="TreeGrafter"/>
</dbReference>
<accession>A0A5J5INH2</accession>
<dbReference type="PANTHER" id="PTHR36928">
    <property type="entry name" value="PHOSPHATASE YCDX-RELATED"/>
    <property type="match status" value="1"/>
</dbReference>
<dbReference type="InterPro" id="IPR002054">
    <property type="entry name" value="DNA-dir_DNA_pol_X"/>
</dbReference>
<evidence type="ECO:0000313" key="4">
    <source>
        <dbReference type="Proteomes" id="UP000326903"/>
    </source>
</evidence>
<dbReference type="GO" id="GO:0004527">
    <property type="term" value="F:exonuclease activity"/>
    <property type="evidence" value="ECO:0007669"/>
    <property type="project" value="UniProtKB-KW"/>
</dbReference>
<dbReference type="Proteomes" id="UP000326903">
    <property type="component" value="Unassembled WGS sequence"/>
</dbReference>
<dbReference type="AlphaFoldDB" id="A0A5J5INH2"/>
<evidence type="ECO:0000259" key="1">
    <source>
        <dbReference type="SMART" id="SM00481"/>
    </source>
</evidence>
<gene>
    <name evidence="3" type="ORF">FW778_03205</name>
</gene>
<sequence length="561" mass="63809">MDNYEISKQFSLLSKLMEIHGENSFKSKTYSIAAYKIDQLTVELQMLSDDKIFSINGIGEAIGKKILELNKTGKMKSLDELLLKTPEGILEMMKIKGIGPKKIAIIWKEMNVENIGELLYACHENRLSLLKGFGKKTQDNVIESIEFFLKQKGNYLYAQVEQLAIDMEQMLCKIFASDKIKITGSFARQNETVDELEFVIPFSNKIISERIAGLPEFYFLESNDEFFIYKYNDGIKIKLYSANEKNFIQKVFETTNTIEFNEAFNKLFNPAEIEKANNDEEIFKTAGLQYILPSLRESGSIIEFARGKKIPALIQPGDIKGIIHCHSNWSDGSNTLEELAEACILKGYEYLVISDHSKSAFYAQGLNEEKIAAQHTLVDELNLKLAPFKIFKSIESDILNDGSLDYSNNILSTFDLVIASVHSNLKMNEEKAMMRLINAIENPYTTILGHMTGRLLLSRKGYPVDHKKIIDACAANHVVIEINAHPRRLDMSWKWLEYALNKNVQVSIDPDAHAIEEFSNTRYGVLVAQKGMVTAQKNLSSFNLKEFESFLKENKEKKALT</sequence>
<dbReference type="SUPFAM" id="SSF81301">
    <property type="entry name" value="Nucleotidyltransferase"/>
    <property type="match status" value="1"/>
</dbReference>
<dbReference type="Pfam" id="PF02811">
    <property type="entry name" value="PHP"/>
    <property type="match status" value="1"/>
</dbReference>
<dbReference type="Gene3D" id="1.10.150.20">
    <property type="entry name" value="5' to 3' exonuclease, C-terminal subdomain"/>
    <property type="match status" value="1"/>
</dbReference>
<dbReference type="InterPro" id="IPR004013">
    <property type="entry name" value="PHP_dom"/>
</dbReference>
<dbReference type="GO" id="GO:0071978">
    <property type="term" value="P:bacterial-type flagellum-dependent swarming motility"/>
    <property type="evidence" value="ECO:0007669"/>
    <property type="project" value="TreeGrafter"/>
</dbReference>
<dbReference type="PIRSF" id="PIRSF005047">
    <property type="entry name" value="UCP005047_YshC"/>
    <property type="match status" value="1"/>
</dbReference>
<keyword evidence="3" id="KW-0378">Hydrolase</keyword>
<name>A0A5J5INH2_9BACT</name>
<feature type="domain" description="Polymerase/histidinol phosphatase N-terminal" evidence="1">
    <location>
        <begin position="321"/>
        <end position="400"/>
    </location>
</feature>
<protein>
    <submittedName>
        <fullName evidence="3">DNA polymerase/3'-5' exonuclease PolX</fullName>
    </submittedName>
</protein>
<feature type="domain" description="DNA-directed DNA polymerase X" evidence="2">
    <location>
        <begin position="1"/>
        <end position="297"/>
    </location>
</feature>
<dbReference type="GO" id="GO:0003887">
    <property type="term" value="F:DNA-directed DNA polymerase activity"/>
    <property type="evidence" value="ECO:0007669"/>
    <property type="project" value="InterPro"/>
</dbReference>
<dbReference type="SUPFAM" id="SSF89550">
    <property type="entry name" value="PHP domain-like"/>
    <property type="match status" value="1"/>
</dbReference>
<evidence type="ECO:0000259" key="2">
    <source>
        <dbReference type="SMART" id="SM00483"/>
    </source>
</evidence>
<evidence type="ECO:0000313" key="3">
    <source>
        <dbReference type="EMBL" id="KAA9041062.1"/>
    </source>
</evidence>
<dbReference type="PANTHER" id="PTHR36928:SF1">
    <property type="entry name" value="PHOSPHATASE YCDX-RELATED"/>
    <property type="match status" value="1"/>
</dbReference>
<dbReference type="InterPro" id="IPR003141">
    <property type="entry name" value="Pol/His_phosphatase_N"/>
</dbReference>
<dbReference type="Gene3D" id="3.20.20.140">
    <property type="entry name" value="Metal-dependent hydrolases"/>
    <property type="match status" value="1"/>
</dbReference>
<dbReference type="GO" id="GO:0003677">
    <property type="term" value="F:DNA binding"/>
    <property type="evidence" value="ECO:0007669"/>
    <property type="project" value="InterPro"/>
</dbReference>